<organism evidence="1 2">
    <name type="scientific">Pseudocercospora fijiensis (strain CIRAD86)</name>
    <name type="common">Black leaf streak disease fungus</name>
    <name type="synonym">Mycosphaerella fijiensis</name>
    <dbReference type="NCBI Taxonomy" id="383855"/>
    <lineage>
        <taxon>Eukaryota</taxon>
        <taxon>Fungi</taxon>
        <taxon>Dikarya</taxon>
        <taxon>Ascomycota</taxon>
        <taxon>Pezizomycotina</taxon>
        <taxon>Dothideomycetes</taxon>
        <taxon>Dothideomycetidae</taxon>
        <taxon>Mycosphaerellales</taxon>
        <taxon>Mycosphaerellaceae</taxon>
        <taxon>Pseudocercospora</taxon>
    </lineage>
</organism>
<reference evidence="1 2" key="1">
    <citation type="journal article" date="2012" name="PLoS Pathog.">
        <title>Diverse lifestyles and strategies of plant pathogenesis encoded in the genomes of eighteen Dothideomycetes fungi.</title>
        <authorList>
            <person name="Ohm R.A."/>
            <person name="Feau N."/>
            <person name="Henrissat B."/>
            <person name="Schoch C.L."/>
            <person name="Horwitz B.A."/>
            <person name="Barry K.W."/>
            <person name="Condon B.J."/>
            <person name="Copeland A.C."/>
            <person name="Dhillon B."/>
            <person name="Glaser F."/>
            <person name="Hesse C.N."/>
            <person name="Kosti I."/>
            <person name="LaButti K."/>
            <person name="Lindquist E.A."/>
            <person name="Lucas S."/>
            <person name="Salamov A.A."/>
            <person name="Bradshaw R.E."/>
            <person name="Ciuffetti L."/>
            <person name="Hamelin R.C."/>
            <person name="Kema G.H.J."/>
            <person name="Lawrence C."/>
            <person name="Scott J.A."/>
            <person name="Spatafora J.W."/>
            <person name="Turgeon B.G."/>
            <person name="de Wit P.J.G.M."/>
            <person name="Zhong S."/>
            <person name="Goodwin S.B."/>
            <person name="Grigoriev I.V."/>
        </authorList>
    </citation>
    <scope>NUCLEOTIDE SEQUENCE [LARGE SCALE GENOMIC DNA]</scope>
    <source>
        <strain evidence="1 2">CIRAD86</strain>
    </source>
</reference>
<evidence type="ECO:0000313" key="1">
    <source>
        <dbReference type="EMBL" id="EME78521.1"/>
    </source>
</evidence>
<dbReference type="Proteomes" id="UP000016932">
    <property type="component" value="Unassembled WGS sequence"/>
</dbReference>
<keyword evidence="2" id="KW-1185">Reference proteome</keyword>
<dbReference type="VEuPathDB" id="FungiDB:MYCFIDRAFT_183911"/>
<gene>
    <name evidence="1" type="ORF">MYCFIDRAFT_183911</name>
</gene>
<sequence length="129" mass="14524">MALRLSSFKHHANAALCSLSSSAASGLADSQVLAPFSATQIRDFLLDQHSTLRSPLQVVCDQLCTRLVQSCMYGEFRPSLSALERIRTANEFHEVVQVSWVPYRLQLQQYQYSCLRSFIKIERSVIGSL</sequence>
<accession>M3A295</accession>
<dbReference type="KEGG" id="pfj:MYCFIDRAFT_183911"/>
<dbReference type="AlphaFoldDB" id="M3A295"/>
<evidence type="ECO:0000313" key="2">
    <source>
        <dbReference type="Proteomes" id="UP000016932"/>
    </source>
</evidence>
<dbReference type="RefSeq" id="XP_007930884.1">
    <property type="nucleotide sequence ID" value="XM_007932693.1"/>
</dbReference>
<name>M3A295_PSEFD</name>
<protein>
    <submittedName>
        <fullName evidence="1">Uncharacterized protein</fullName>
    </submittedName>
</protein>
<feature type="non-terminal residue" evidence="1">
    <location>
        <position position="1"/>
    </location>
</feature>
<dbReference type="HOGENOM" id="CLU_1954004_0_0_1"/>
<dbReference type="EMBL" id="KB446563">
    <property type="protein sequence ID" value="EME78521.1"/>
    <property type="molecule type" value="Genomic_DNA"/>
</dbReference>
<proteinExistence type="predicted"/>
<dbReference type="GeneID" id="19334700"/>